<dbReference type="EMBL" id="ADBL01002008">
    <property type="status" value="NOT_ANNOTATED_CDS"/>
    <property type="molecule type" value="Genomic_DNA"/>
</dbReference>
<feature type="chain" id="PRO_5007393324" description="glucan endo-1,6-beta-glucosidase" evidence="18">
    <location>
        <begin position="21"/>
        <end position="448"/>
    </location>
</feature>
<dbReference type="Proteomes" id="UP000011715">
    <property type="component" value="Unassembled WGS sequence"/>
</dbReference>
<comment type="subcellular location">
    <subcellularLocation>
        <location evidence="1">Secreted</location>
    </subcellularLocation>
</comment>
<reference evidence="21" key="5">
    <citation type="submission" date="2015-06" db="UniProtKB">
        <authorList>
            <consortium name="EnsemblFungi"/>
        </authorList>
    </citation>
    <scope>IDENTIFICATION</scope>
    <source>
        <strain evidence="21">ATCC 64411</strain>
    </source>
</reference>
<evidence type="ECO:0000256" key="16">
    <source>
        <dbReference type="ARBA" id="ARBA00043257"/>
    </source>
</evidence>
<dbReference type="Gene3D" id="3.20.20.80">
    <property type="entry name" value="Glycosidases"/>
    <property type="match status" value="1"/>
</dbReference>
<keyword evidence="5 17" id="KW-0378">Hydrolase</keyword>
<evidence type="ECO:0000256" key="15">
    <source>
        <dbReference type="ARBA" id="ARBA00042025"/>
    </source>
</evidence>
<keyword evidence="22" id="KW-1185">Reference proteome</keyword>
<dbReference type="InterPro" id="IPR017853">
    <property type="entry name" value="GH"/>
</dbReference>
<reference evidence="22" key="1">
    <citation type="submission" date="2010-05" db="EMBL/GenBank/DDBJ databases">
        <title>The genome sequence of Magnaporthe poae strain ATCC 64411.</title>
        <authorList>
            <person name="Ma L.-J."/>
            <person name="Dead R."/>
            <person name="Young S."/>
            <person name="Zeng Q."/>
            <person name="Koehrsen M."/>
            <person name="Alvarado L."/>
            <person name="Berlin A."/>
            <person name="Chapman S.B."/>
            <person name="Chen Z."/>
            <person name="Freedman E."/>
            <person name="Gellesch M."/>
            <person name="Goldberg J."/>
            <person name="Griggs A."/>
            <person name="Gujja S."/>
            <person name="Heilman E.R."/>
            <person name="Heiman D."/>
            <person name="Hepburn T."/>
            <person name="Howarth C."/>
            <person name="Jen D."/>
            <person name="Larson L."/>
            <person name="Mehta T."/>
            <person name="Neiman D."/>
            <person name="Pearson M."/>
            <person name="Roberts A."/>
            <person name="Saif S."/>
            <person name="Shea T."/>
            <person name="Shenoy N."/>
            <person name="Sisk P."/>
            <person name="Stolte C."/>
            <person name="Sykes S."/>
            <person name="Walk T."/>
            <person name="White J."/>
            <person name="Yandava C."/>
            <person name="Haas B."/>
            <person name="Nusbaum C."/>
            <person name="Birren B."/>
        </authorList>
    </citation>
    <scope>NUCLEOTIDE SEQUENCE [LARGE SCALE GENOMIC DNA]</scope>
    <source>
        <strain evidence="22">ATCC 64411 / 73-15</strain>
    </source>
</reference>
<dbReference type="GO" id="GO:0071555">
    <property type="term" value="P:cell wall organization"/>
    <property type="evidence" value="ECO:0007669"/>
    <property type="project" value="UniProtKB-KW"/>
</dbReference>
<protein>
    <recommendedName>
        <fullName evidence="13">glucan endo-1,6-beta-glucosidase</fullName>
        <ecNumber evidence="13">3.2.1.75</ecNumber>
    </recommendedName>
    <alternativeName>
        <fullName evidence="15">Beta-1,6-glucanase B</fullName>
    </alternativeName>
    <alternativeName>
        <fullName evidence="14">Endo-1,6-beta-D-glucanase B</fullName>
    </alternativeName>
    <alternativeName>
        <fullName evidence="16">Endo-1,6-beta-glucanase B</fullName>
    </alternativeName>
</protein>
<dbReference type="GO" id="GO:0009251">
    <property type="term" value="P:glucan catabolic process"/>
    <property type="evidence" value="ECO:0007669"/>
    <property type="project" value="TreeGrafter"/>
</dbReference>
<dbReference type="PANTHER" id="PTHR31297:SF39">
    <property type="entry name" value="GLUCAN ENDO-1,6-BETA-GLUCOSIDASE B"/>
    <property type="match status" value="1"/>
</dbReference>
<dbReference type="InterPro" id="IPR001547">
    <property type="entry name" value="Glyco_hydro_5"/>
</dbReference>
<evidence type="ECO:0000313" key="21">
    <source>
        <dbReference type="EnsemblFungi" id="MAPG_08324T0"/>
    </source>
</evidence>
<evidence type="ECO:0000313" key="20">
    <source>
        <dbReference type="EMBL" id="KLU89353.1"/>
    </source>
</evidence>
<dbReference type="VEuPathDB" id="FungiDB:MAPG_08324"/>
<feature type="signal peptide" evidence="18">
    <location>
        <begin position="1"/>
        <end position="20"/>
    </location>
</feature>
<dbReference type="GO" id="GO:0004338">
    <property type="term" value="F:glucan exo-1,3-beta-glucosidase activity"/>
    <property type="evidence" value="ECO:0007669"/>
    <property type="project" value="TreeGrafter"/>
</dbReference>
<dbReference type="GO" id="GO:0046557">
    <property type="term" value="F:glucan endo-1,6-beta-glucosidase activity"/>
    <property type="evidence" value="ECO:0007669"/>
    <property type="project" value="UniProtKB-EC"/>
</dbReference>
<evidence type="ECO:0000256" key="6">
    <source>
        <dbReference type="ARBA" id="ARBA00023180"/>
    </source>
</evidence>
<dbReference type="STRING" id="644358.A0A0C4E724"/>
<keyword evidence="9" id="KW-0961">Cell wall biogenesis/degradation</keyword>
<evidence type="ECO:0000256" key="8">
    <source>
        <dbReference type="ARBA" id="ARBA00023295"/>
    </source>
</evidence>
<gene>
    <name evidence="20" type="ORF">MAPG_08324</name>
</gene>
<sequence>MKIPRLALATAALAASATHAWLPGSGPEKRSIVDVDGFNLFNETHGSGNVGRRWLSASGKLRGVNLGSLFISEPWMMPSEWAGMGCEIRDKNSEFDCMSKLGQSEGDRKFQEHWGNFIQETDFNDMIDNGLNTVRIPLGYWMMEEIVYWDSEHFPRGGVEYLKRVCGWASDRGMYIILELHGAPGAQKAREAFTGQLAPTAGFYQDFQYDRAIKFVAWLRRLIHDTPQMRNVGMIGLVNENERDNVPDSLKTYYYPKAHQAIRDTERSLGITANNYLHIQMMNSFWGVSLDVSISSHPQSRKMCSANLATTQPANPGQFLSSNYFLAYDDHRYLKWAFPDGSTSDYISISCRDNRAAQGESDTIVGEWSISAPDAKENDGEWAKSNTAFYKKWFAAQVIAYEKHTLGWVFWSWKKEGDYRWSYKDALREGIIPRDLNSIANSGACNGV</sequence>
<evidence type="ECO:0000256" key="2">
    <source>
        <dbReference type="ARBA" id="ARBA00005641"/>
    </source>
</evidence>
<dbReference type="OrthoDB" id="1887033at2759"/>
<comment type="function">
    <text evidence="12">Beta-glucanases participate in the metabolism of beta-glucan, the main structural component of the cell wall. Acts on lutean, pustulan and 1,6-oligo-beta-D-glucosides.</text>
</comment>
<dbReference type="EnsemblFungi" id="MAPG_08324T0">
    <property type="protein sequence ID" value="MAPG_08324T0"/>
    <property type="gene ID" value="MAPG_08324"/>
</dbReference>
<evidence type="ECO:0000259" key="19">
    <source>
        <dbReference type="Pfam" id="PF00150"/>
    </source>
</evidence>
<evidence type="ECO:0000256" key="5">
    <source>
        <dbReference type="ARBA" id="ARBA00022801"/>
    </source>
</evidence>
<evidence type="ECO:0000256" key="11">
    <source>
        <dbReference type="ARBA" id="ARBA00036633"/>
    </source>
</evidence>
<evidence type="ECO:0000256" key="3">
    <source>
        <dbReference type="ARBA" id="ARBA00022525"/>
    </source>
</evidence>
<name>A0A0C4E724_MAGP6</name>
<dbReference type="EC" id="3.2.1.75" evidence="13"/>
<accession>A0A0C4E724</accession>
<evidence type="ECO:0000256" key="12">
    <source>
        <dbReference type="ARBA" id="ARBA00037628"/>
    </source>
</evidence>
<evidence type="ECO:0000256" key="7">
    <source>
        <dbReference type="ARBA" id="ARBA00023277"/>
    </source>
</evidence>
<evidence type="ECO:0000256" key="4">
    <source>
        <dbReference type="ARBA" id="ARBA00022729"/>
    </source>
</evidence>
<reference evidence="20" key="2">
    <citation type="submission" date="2010-05" db="EMBL/GenBank/DDBJ databases">
        <title>The Genome Sequence of Magnaporthe poae strain ATCC 64411.</title>
        <authorList>
            <consortium name="The Broad Institute Genome Sequencing Platform"/>
            <consortium name="Broad Institute Genome Sequencing Center for Infectious Disease"/>
            <person name="Ma L.-J."/>
            <person name="Dead R."/>
            <person name="Young S."/>
            <person name="Zeng Q."/>
            <person name="Koehrsen M."/>
            <person name="Alvarado L."/>
            <person name="Berlin A."/>
            <person name="Chapman S.B."/>
            <person name="Chen Z."/>
            <person name="Freedman E."/>
            <person name="Gellesch M."/>
            <person name="Goldberg J."/>
            <person name="Griggs A."/>
            <person name="Gujja S."/>
            <person name="Heilman E.R."/>
            <person name="Heiman D."/>
            <person name="Hepburn T."/>
            <person name="Howarth C."/>
            <person name="Jen D."/>
            <person name="Larson L."/>
            <person name="Mehta T."/>
            <person name="Neiman D."/>
            <person name="Pearson M."/>
            <person name="Roberts A."/>
            <person name="Saif S."/>
            <person name="Shea T."/>
            <person name="Shenoy N."/>
            <person name="Sisk P."/>
            <person name="Stolte C."/>
            <person name="Sykes S."/>
            <person name="Walk T."/>
            <person name="White J."/>
            <person name="Yandava C."/>
            <person name="Haas B."/>
            <person name="Nusbaum C."/>
            <person name="Birren B."/>
        </authorList>
    </citation>
    <scope>NUCLEOTIDE SEQUENCE</scope>
    <source>
        <strain evidence="20">ATCC 64411</strain>
    </source>
</reference>
<evidence type="ECO:0000256" key="9">
    <source>
        <dbReference type="ARBA" id="ARBA00023316"/>
    </source>
</evidence>
<keyword evidence="8 17" id="KW-0326">Glycosidase</keyword>
<evidence type="ECO:0000256" key="14">
    <source>
        <dbReference type="ARBA" id="ARBA00041472"/>
    </source>
</evidence>
<dbReference type="EMBL" id="GL876972">
    <property type="protein sequence ID" value="KLU89353.1"/>
    <property type="molecule type" value="Genomic_DNA"/>
</dbReference>
<keyword evidence="6" id="KW-0325">Glycoprotein</keyword>
<keyword evidence="4 18" id="KW-0732">Signal</keyword>
<dbReference type="GO" id="GO:0009986">
    <property type="term" value="C:cell surface"/>
    <property type="evidence" value="ECO:0007669"/>
    <property type="project" value="TreeGrafter"/>
</dbReference>
<organism evidence="21 22">
    <name type="scientific">Magnaporthiopsis poae (strain ATCC 64411 / 73-15)</name>
    <name type="common">Kentucky bluegrass fungus</name>
    <name type="synonym">Magnaporthe poae</name>
    <dbReference type="NCBI Taxonomy" id="644358"/>
    <lineage>
        <taxon>Eukaryota</taxon>
        <taxon>Fungi</taxon>
        <taxon>Dikarya</taxon>
        <taxon>Ascomycota</taxon>
        <taxon>Pezizomycotina</taxon>
        <taxon>Sordariomycetes</taxon>
        <taxon>Sordariomycetidae</taxon>
        <taxon>Magnaporthales</taxon>
        <taxon>Magnaporthaceae</taxon>
        <taxon>Magnaporthiopsis</taxon>
    </lineage>
</organism>
<dbReference type="PANTHER" id="PTHR31297">
    <property type="entry name" value="GLUCAN ENDO-1,6-BETA-GLUCOSIDASE B"/>
    <property type="match status" value="1"/>
</dbReference>
<evidence type="ECO:0000256" key="17">
    <source>
        <dbReference type="RuleBase" id="RU361153"/>
    </source>
</evidence>
<evidence type="ECO:0000256" key="13">
    <source>
        <dbReference type="ARBA" id="ARBA00038935"/>
    </source>
</evidence>
<dbReference type="GO" id="GO:0005576">
    <property type="term" value="C:extracellular region"/>
    <property type="evidence" value="ECO:0007669"/>
    <property type="project" value="UniProtKB-SubCell"/>
</dbReference>
<evidence type="ECO:0000256" key="10">
    <source>
        <dbReference type="ARBA" id="ARBA00023326"/>
    </source>
</evidence>
<dbReference type="InterPro" id="IPR050386">
    <property type="entry name" value="Glycosyl_hydrolase_5"/>
</dbReference>
<keyword evidence="3" id="KW-0964">Secreted</keyword>
<proteinExistence type="inferred from homology"/>
<evidence type="ECO:0000313" key="22">
    <source>
        <dbReference type="Proteomes" id="UP000011715"/>
    </source>
</evidence>
<dbReference type="Pfam" id="PF00150">
    <property type="entry name" value="Cellulase"/>
    <property type="match status" value="1"/>
</dbReference>
<reference evidence="20" key="3">
    <citation type="submission" date="2011-03" db="EMBL/GenBank/DDBJ databases">
        <title>Annotation of Magnaporthe poae ATCC 64411.</title>
        <authorList>
            <person name="Ma L.-J."/>
            <person name="Dead R."/>
            <person name="Young S.K."/>
            <person name="Zeng Q."/>
            <person name="Gargeya S."/>
            <person name="Fitzgerald M."/>
            <person name="Haas B."/>
            <person name="Abouelleil A."/>
            <person name="Alvarado L."/>
            <person name="Arachchi H.M."/>
            <person name="Berlin A."/>
            <person name="Brown A."/>
            <person name="Chapman S.B."/>
            <person name="Chen Z."/>
            <person name="Dunbar C."/>
            <person name="Freedman E."/>
            <person name="Gearin G."/>
            <person name="Gellesch M."/>
            <person name="Goldberg J."/>
            <person name="Griggs A."/>
            <person name="Gujja S."/>
            <person name="Heiman D."/>
            <person name="Howarth C."/>
            <person name="Larson L."/>
            <person name="Lui A."/>
            <person name="MacDonald P.J.P."/>
            <person name="Mehta T."/>
            <person name="Montmayeur A."/>
            <person name="Murphy C."/>
            <person name="Neiman D."/>
            <person name="Pearson M."/>
            <person name="Priest M."/>
            <person name="Roberts A."/>
            <person name="Saif S."/>
            <person name="Shea T."/>
            <person name="Shenoy N."/>
            <person name="Sisk P."/>
            <person name="Stolte C."/>
            <person name="Sykes S."/>
            <person name="Yandava C."/>
            <person name="Wortman J."/>
            <person name="Nusbaum C."/>
            <person name="Birren B."/>
        </authorList>
    </citation>
    <scope>NUCLEOTIDE SEQUENCE</scope>
    <source>
        <strain evidence="20">ATCC 64411</strain>
    </source>
</reference>
<feature type="domain" description="Glycoside hydrolase family 5" evidence="19">
    <location>
        <begin position="108"/>
        <end position="416"/>
    </location>
</feature>
<evidence type="ECO:0000256" key="1">
    <source>
        <dbReference type="ARBA" id="ARBA00004613"/>
    </source>
</evidence>
<keyword evidence="7" id="KW-0119">Carbohydrate metabolism</keyword>
<keyword evidence="10" id="KW-0624">Polysaccharide degradation</keyword>
<comment type="catalytic activity">
    <reaction evidence="11">
        <text>Random hydrolysis of (1-&gt;6)-linkages in (1-&gt;6)-beta-D-glucans.</text>
        <dbReference type="EC" id="3.2.1.75"/>
    </reaction>
</comment>
<dbReference type="SUPFAM" id="SSF51445">
    <property type="entry name" value="(Trans)glycosidases"/>
    <property type="match status" value="1"/>
</dbReference>
<dbReference type="eggNOG" id="ENOG502RBRB">
    <property type="taxonomic scope" value="Eukaryota"/>
</dbReference>
<evidence type="ECO:0000256" key="18">
    <source>
        <dbReference type="SAM" id="SignalP"/>
    </source>
</evidence>
<comment type="similarity">
    <text evidence="2 17">Belongs to the glycosyl hydrolase 5 (cellulase A) family.</text>
</comment>
<reference evidence="21" key="4">
    <citation type="journal article" date="2015" name="G3 (Bethesda)">
        <title>Genome sequences of three phytopathogenic species of the Magnaporthaceae family of fungi.</title>
        <authorList>
            <person name="Okagaki L.H."/>
            <person name="Nunes C.C."/>
            <person name="Sailsbery J."/>
            <person name="Clay B."/>
            <person name="Brown D."/>
            <person name="John T."/>
            <person name="Oh Y."/>
            <person name="Young N."/>
            <person name="Fitzgerald M."/>
            <person name="Haas B.J."/>
            <person name="Zeng Q."/>
            <person name="Young S."/>
            <person name="Adiconis X."/>
            <person name="Fan L."/>
            <person name="Levin J.Z."/>
            <person name="Mitchell T.K."/>
            <person name="Okubara P.A."/>
            <person name="Farman M.L."/>
            <person name="Kohn L.M."/>
            <person name="Birren B."/>
            <person name="Ma L.-J."/>
            <person name="Dean R.A."/>
        </authorList>
    </citation>
    <scope>NUCLEOTIDE SEQUENCE</scope>
    <source>
        <strain evidence="21">ATCC 64411 / 73-15</strain>
    </source>
</reference>
<dbReference type="AlphaFoldDB" id="A0A0C4E724"/>